<accession>A0A919VZ11</accession>
<dbReference type="InterPro" id="IPR016040">
    <property type="entry name" value="NAD(P)-bd_dom"/>
</dbReference>
<reference evidence="3" key="1">
    <citation type="submission" date="2021-03" db="EMBL/GenBank/DDBJ databases">
        <title>Whole genome shotgun sequence of Actinoplanes consettensis NBRC 14913.</title>
        <authorList>
            <person name="Komaki H."/>
            <person name="Tamura T."/>
        </authorList>
    </citation>
    <scope>NUCLEOTIDE SEQUENCE</scope>
    <source>
        <strain evidence="3">NBRC 14913</strain>
    </source>
</reference>
<dbReference type="PANTHER" id="PTHR42748">
    <property type="entry name" value="NITROGEN METABOLITE REPRESSION PROTEIN NMRA FAMILY MEMBER"/>
    <property type="match status" value="1"/>
</dbReference>
<keyword evidence="4" id="KW-1185">Reference proteome</keyword>
<dbReference type="EMBL" id="BOQP01000060">
    <property type="protein sequence ID" value="GIM84109.1"/>
    <property type="molecule type" value="Genomic_DNA"/>
</dbReference>
<evidence type="ECO:0000313" key="3">
    <source>
        <dbReference type="EMBL" id="GIM84109.1"/>
    </source>
</evidence>
<dbReference type="SUPFAM" id="SSF51735">
    <property type="entry name" value="NAD(P)-binding Rossmann-fold domains"/>
    <property type="match status" value="1"/>
</dbReference>
<evidence type="ECO:0000256" key="1">
    <source>
        <dbReference type="ARBA" id="ARBA00022857"/>
    </source>
</evidence>
<dbReference type="Pfam" id="PF13460">
    <property type="entry name" value="NAD_binding_10"/>
    <property type="match status" value="1"/>
</dbReference>
<comment type="caution">
    <text evidence="3">The sequence shown here is derived from an EMBL/GenBank/DDBJ whole genome shotgun (WGS) entry which is preliminary data.</text>
</comment>
<dbReference type="InterPro" id="IPR036291">
    <property type="entry name" value="NAD(P)-bd_dom_sf"/>
</dbReference>
<evidence type="ECO:0000259" key="2">
    <source>
        <dbReference type="Pfam" id="PF13460"/>
    </source>
</evidence>
<dbReference type="PANTHER" id="PTHR42748:SF3">
    <property type="entry name" value="BLL4366 PROTEIN"/>
    <property type="match status" value="1"/>
</dbReference>
<protein>
    <submittedName>
        <fullName evidence="3">3-beta hydroxysteroid dehydrogenase</fullName>
    </submittedName>
</protein>
<name>A0A919VZ11_9ACTN</name>
<dbReference type="RefSeq" id="WP_213003289.1">
    <property type="nucleotide sequence ID" value="NZ_BAAATW010000027.1"/>
</dbReference>
<dbReference type="Gene3D" id="3.40.50.720">
    <property type="entry name" value="NAD(P)-binding Rossmann-like Domain"/>
    <property type="match status" value="1"/>
</dbReference>
<sequence>MKIAVAGGTGLTGRHVVRALRAAGHEPITLARAEGVDLVTGAGLDAALTGADAVIDVSNVSTMKRDVAVAFFDKAGRNLAGAADRAGIRHLVSLSIVGVEVVKNPYYAGKIRQEEIVREGRVPWTILRATQFHEFAGQLLSGLPGPVALVPTMKTQPIAVREVARALVDLAAEQTPQGMAPELAGPQVESMVTMTRRLIAAGGARRRPVLPLWLPGPMSTGGLLPTAPGPRGTATFDEWLAAPSDATN</sequence>
<feature type="domain" description="NAD(P)-binding" evidence="2">
    <location>
        <begin position="7"/>
        <end position="172"/>
    </location>
</feature>
<evidence type="ECO:0000313" key="4">
    <source>
        <dbReference type="Proteomes" id="UP000680865"/>
    </source>
</evidence>
<keyword evidence="1" id="KW-0521">NADP</keyword>
<dbReference type="InterPro" id="IPR051164">
    <property type="entry name" value="NmrA-like_oxidored"/>
</dbReference>
<proteinExistence type="predicted"/>
<dbReference type="Proteomes" id="UP000680865">
    <property type="component" value="Unassembled WGS sequence"/>
</dbReference>
<dbReference type="AlphaFoldDB" id="A0A919VZ11"/>
<gene>
    <name evidence="3" type="ORF">Aco04nite_89770</name>
</gene>
<organism evidence="3 4">
    <name type="scientific">Winogradskya consettensis</name>
    <dbReference type="NCBI Taxonomy" id="113560"/>
    <lineage>
        <taxon>Bacteria</taxon>
        <taxon>Bacillati</taxon>
        <taxon>Actinomycetota</taxon>
        <taxon>Actinomycetes</taxon>
        <taxon>Micromonosporales</taxon>
        <taxon>Micromonosporaceae</taxon>
        <taxon>Winogradskya</taxon>
    </lineage>
</organism>